<organism evidence="2 3">
    <name type="scientific">Adhaeribacter arboris</name>
    <dbReference type="NCBI Taxonomy" id="2072846"/>
    <lineage>
        <taxon>Bacteria</taxon>
        <taxon>Pseudomonadati</taxon>
        <taxon>Bacteroidota</taxon>
        <taxon>Cytophagia</taxon>
        <taxon>Cytophagales</taxon>
        <taxon>Hymenobacteraceae</taxon>
        <taxon>Adhaeribacter</taxon>
    </lineage>
</organism>
<keyword evidence="1" id="KW-1133">Transmembrane helix</keyword>
<evidence type="ECO:0000313" key="3">
    <source>
        <dbReference type="Proteomes" id="UP000240357"/>
    </source>
</evidence>
<proteinExistence type="predicted"/>
<gene>
    <name evidence="2" type="ORF">AHMF7605_09165</name>
</gene>
<feature type="transmembrane region" description="Helical" evidence="1">
    <location>
        <begin position="12"/>
        <end position="37"/>
    </location>
</feature>
<keyword evidence="3" id="KW-1185">Reference proteome</keyword>
<dbReference type="Proteomes" id="UP000240357">
    <property type="component" value="Unassembled WGS sequence"/>
</dbReference>
<feature type="transmembrane region" description="Helical" evidence="1">
    <location>
        <begin position="67"/>
        <end position="87"/>
    </location>
</feature>
<comment type="caution">
    <text evidence="2">The sequence shown here is derived from an EMBL/GenBank/DDBJ whole genome shotgun (WGS) entry which is preliminary data.</text>
</comment>
<accession>A0A2T2YDU7</accession>
<reference evidence="2 3" key="1">
    <citation type="submission" date="2018-03" db="EMBL/GenBank/DDBJ databases">
        <title>Adhaeribacter sp. HMF7605 Genome sequencing and assembly.</title>
        <authorList>
            <person name="Kang H."/>
            <person name="Kang J."/>
            <person name="Cha I."/>
            <person name="Kim H."/>
            <person name="Joh K."/>
        </authorList>
    </citation>
    <scope>NUCLEOTIDE SEQUENCE [LARGE SCALE GENOMIC DNA]</scope>
    <source>
        <strain evidence="2 3">HMF7605</strain>
    </source>
</reference>
<dbReference type="RefSeq" id="WP_106928551.1">
    <property type="nucleotide sequence ID" value="NZ_PYFT01000001.1"/>
</dbReference>
<sequence length="103" mass="11477">MKGFISKDLHPFTAMLVLLLFIAGGFFIGNFIALVLMKVLFNVKLIDITQLTQNPNAQPNGKMAINLFQGVTHLFAFTLGPLAYVYASNRRPGTYLSPKNTYH</sequence>
<evidence type="ECO:0000313" key="2">
    <source>
        <dbReference type="EMBL" id="PSR53682.1"/>
    </source>
</evidence>
<dbReference type="AlphaFoldDB" id="A0A2T2YDU7"/>
<evidence type="ECO:0000256" key="1">
    <source>
        <dbReference type="SAM" id="Phobius"/>
    </source>
</evidence>
<dbReference type="EMBL" id="PYFT01000001">
    <property type="protein sequence ID" value="PSR53682.1"/>
    <property type="molecule type" value="Genomic_DNA"/>
</dbReference>
<keyword evidence="1" id="KW-0812">Transmembrane</keyword>
<protein>
    <submittedName>
        <fullName evidence="2">Uncharacterized protein</fullName>
    </submittedName>
</protein>
<keyword evidence="1" id="KW-0472">Membrane</keyword>
<name>A0A2T2YDU7_9BACT</name>